<name>A0A1H7R2G5_STIAU</name>
<dbReference type="EMBL" id="FOAP01000006">
    <property type="protein sequence ID" value="SEL54094.1"/>
    <property type="molecule type" value="Genomic_DNA"/>
</dbReference>
<evidence type="ECO:0000256" key="4">
    <source>
        <dbReference type="SAM" id="MobiDB-lite"/>
    </source>
</evidence>
<comment type="similarity">
    <text evidence="1">Belongs to the strictosidine synthase family.</text>
</comment>
<dbReference type="Gene3D" id="3.30.70.100">
    <property type="match status" value="2"/>
</dbReference>
<dbReference type="SUPFAM" id="SSF63829">
    <property type="entry name" value="Calcium-dependent phosphotriesterase"/>
    <property type="match status" value="1"/>
</dbReference>
<keyword evidence="7" id="KW-1185">Reference proteome</keyword>
<evidence type="ECO:0000259" key="5">
    <source>
        <dbReference type="Pfam" id="PF03088"/>
    </source>
</evidence>
<dbReference type="Proteomes" id="UP000182719">
    <property type="component" value="Unassembled WGS sequence"/>
</dbReference>
<organism evidence="6 7">
    <name type="scientific">Stigmatella aurantiaca</name>
    <dbReference type="NCBI Taxonomy" id="41"/>
    <lineage>
        <taxon>Bacteria</taxon>
        <taxon>Pseudomonadati</taxon>
        <taxon>Myxococcota</taxon>
        <taxon>Myxococcia</taxon>
        <taxon>Myxococcales</taxon>
        <taxon>Cystobacterineae</taxon>
        <taxon>Archangiaceae</taxon>
        <taxon>Stigmatella</taxon>
    </lineage>
</organism>
<evidence type="ECO:0000256" key="3">
    <source>
        <dbReference type="ARBA" id="ARBA00023180"/>
    </source>
</evidence>
<dbReference type="RefSeq" id="WP_218158124.1">
    <property type="nucleotide sequence ID" value="NZ_FOAP01000006.1"/>
</dbReference>
<keyword evidence="2" id="KW-0597">Phosphoprotein</keyword>
<reference evidence="7" key="1">
    <citation type="submission" date="2016-10" db="EMBL/GenBank/DDBJ databases">
        <authorList>
            <person name="Varghese N."/>
            <person name="Submissions S."/>
        </authorList>
    </citation>
    <scope>NUCLEOTIDE SEQUENCE [LARGE SCALE GENOMIC DNA]</scope>
    <source>
        <strain evidence="7">DSM 17044</strain>
    </source>
</reference>
<dbReference type="Gene3D" id="2.120.10.30">
    <property type="entry name" value="TolB, C-terminal domain"/>
    <property type="match status" value="1"/>
</dbReference>
<dbReference type="Pfam" id="PF20067">
    <property type="entry name" value="SSL_N"/>
    <property type="match status" value="1"/>
</dbReference>
<dbReference type="PANTHER" id="PTHR10426">
    <property type="entry name" value="STRICTOSIDINE SYNTHASE-RELATED"/>
    <property type="match status" value="1"/>
</dbReference>
<dbReference type="GO" id="GO:0016787">
    <property type="term" value="F:hydrolase activity"/>
    <property type="evidence" value="ECO:0007669"/>
    <property type="project" value="TreeGrafter"/>
</dbReference>
<dbReference type="InterPro" id="IPR018119">
    <property type="entry name" value="Strictosidine_synth_cons-reg"/>
</dbReference>
<protein>
    <submittedName>
        <fullName evidence="6">SMP-30/Gluconolaconase/LRE-like region-containing protein</fullName>
    </submittedName>
</protein>
<feature type="domain" description="Strictosidine synthase conserved region" evidence="5">
    <location>
        <begin position="402"/>
        <end position="482"/>
    </location>
</feature>
<evidence type="ECO:0000256" key="2">
    <source>
        <dbReference type="ARBA" id="ARBA00022553"/>
    </source>
</evidence>
<feature type="region of interest" description="Disordered" evidence="4">
    <location>
        <begin position="276"/>
        <end position="295"/>
    </location>
</feature>
<evidence type="ECO:0000313" key="7">
    <source>
        <dbReference type="Proteomes" id="UP000182719"/>
    </source>
</evidence>
<gene>
    <name evidence="6" type="ORF">SAMN05444354_106351</name>
</gene>
<evidence type="ECO:0000256" key="1">
    <source>
        <dbReference type="ARBA" id="ARBA00009191"/>
    </source>
</evidence>
<proteinExistence type="inferred from homology"/>
<accession>A0A1H7R2G5</accession>
<dbReference type="InterPro" id="IPR011042">
    <property type="entry name" value="6-blade_b-propeller_TolB-like"/>
</dbReference>
<keyword evidence="3" id="KW-0325">Glycoprotein</keyword>
<sequence length="602" mass="66796">MNEPTQTPKPMAQAVSSASVLLWLRPELPRESALEYWRGPHAQQVARTPGLFEYRQHPFAAGGQGLWPGIPEVETTLPETRRIDGMQELTFTGTLGPLRGTRQNRRAHRDEANVFQRTLRSLSGPGGGRWYGSGNGDRVGCRCAVLLRRRPGLRRLAFRQFVNHTLGPSLAGLPQVKELRSQVLLPWRKARWNTPGEAHDHPPEERFDASLVLGFASEEAMGAFFASPQVSGLAEQLRHHCTALHAYRISHTYTYVVEGRPALPQVKPERKPSLAPLKRVLPAPPPRAARTAGPHPFPEARLLPLSGEAPEDVVADAEGRLVCGVRGGRILRLDPVTGKEEVLGNTGGRPLGLELLPDGTVLVCDAHRGLLKLDPRTASIEPLVQFVGETPLRFCSNVTAARDGTLWFTESTHRFDFEHFVGAMYEHRPSGRLFRRDPDGHVETVLEDLFFANGVTLTEDESALIFAETDGYRLSRYWLKGPKRGQRDILADNLPGFPDNLSRSRDGRFWVALVTPRNPLLDRLGTTPGWIRKALWRAPDALQPGPVKTVWALAFDEQGRPLADLQTQRDDFYGATGVTESKGALYLASLYGNGLLQVQLPR</sequence>
<dbReference type="Pfam" id="PF03088">
    <property type="entry name" value="Str_synth"/>
    <property type="match status" value="1"/>
</dbReference>
<dbReference type="AlphaFoldDB" id="A0A1H7R2G5"/>
<dbReference type="PANTHER" id="PTHR10426:SF88">
    <property type="entry name" value="ADIPOCYTE PLASMA MEMBRANE-ASSOCIATED PROTEIN HEMOMUCIN-RELATED"/>
    <property type="match status" value="1"/>
</dbReference>
<evidence type="ECO:0000313" key="6">
    <source>
        <dbReference type="EMBL" id="SEL54094.1"/>
    </source>
</evidence>